<dbReference type="PANTHER" id="PTHR46552">
    <property type="entry name" value="NADH-UBIQUINONE OXIDOREDUCTASE CHAIN 2"/>
    <property type="match status" value="1"/>
</dbReference>
<comment type="function">
    <text evidence="1">Core subunit of the mitochondrial membrane respiratory chain NADH dehydrogenase (Complex I) that is believed to belong to the minimal assembly required for catalysis. Complex I functions in the transfer of electrons from NADH to the respiratory chain. The immediate electron acceptor for the enzyme is believed to be ubiquinone.</text>
</comment>
<keyword evidence="12 18" id="KW-1133">Transmembrane helix</keyword>
<accession>U5QQM7</accession>
<evidence type="ECO:0000313" key="20">
    <source>
        <dbReference type="EMBL" id="AGY61320.1"/>
    </source>
</evidence>
<keyword evidence="10 18" id="KW-1278">Translocase</keyword>
<evidence type="ECO:0000256" key="16">
    <source>
        <dbReference type="ARBA" id="ARBA00023136"/>
    </source>
</evidence>
<keyword evidence="9 18" id="KW-0999">Mitochondrion inner membrane</keyword>
<evidence type="ECO:0000256" key="10">
    <source>
        <dbReference type="ARBA" id="ARBA00022967"/>
    </source>
</evidence>
<dbReference type="AlphaFoldDB" id="U5QQM7"/>
<name>U5QQM7_HALRR</name>
<evidence type="ECO:0000256" key="5">
    <source>
        <dbReference type="ARBA" id="ARBA00021008"/>
    </source>
</evidence>
<dbReference type="GO" id="GO:0008137">
    <property type="term" value="F:NADH dehydrogenase (ubiquinone) activity"/>
    <property type="evidence" value="ECO:0007669"/>
    <property type="project" value="UniProtKB-EC"/>
</dbReference>
<evidence type="ECO:0000256" key="7">
    <source>
        <dbReference type="ARBA" id="ARBA00022660"/>
    </source>
</evidence>
<dbReference type="PANTHER" id="PTHR46552:SF1">
    <property type="entry name" value="NADH-UBIQUINONE OXIDOREDUCTASE CHAIN 2"/>
    <property type="match status" value="1"/>
</dbReference>
<evidence type="ECO:0000256" key="17">
    <source>
        <dbReference type="ARBA" id="ARBA00049551"/>
    </source>
</evidence>
<evidence type="ECO:0000256" key="4">
    <source>
        <dbReference type="ARBA" id="ARBA00012944"/>
    </source>
</evidence>
<evidence type="ECO:0000256" key="12">
    <source>
        <dbReference type="ARBA" id="ARBA00022989"/>
    </source>
</evidence>
<keyword evidence="7 18" id="KW-0679">Respiratory chain</keyword>
<dbReference type="InterPro" id="IPR003917">
    <property type="entry name" value="NADH_UbQ_OxRdtase_chain2"/>
</dbReference>
<dbReference type="EC" id="7.1.1.2" evidence="4 18"/>
<dbReference type="GO" id="GO:0005743">
    <property type="term" value="C:mitochondrial inner membrane"/>
    <property type="evidence" value="ECO:0007669"/>
    <property type="project" value="UniProtKB-SubCell"/>
</dbReference>
<keyword evidence="6" id="KW-0813">Transport</keyword>
<evidence type="ECO:0000256" key="11">
    <source>
        <dbReference type="ARBA" id="ARBA00022982"/>
    </source>
</evidence>
<gene>
    <name evidence="20" type="primary">ND2</name>
</gene>
<feature type="transmembrane region" description="Helical" evidence="18">
    <location>
        <begin position="58"/>
        <end position="82"/>
    </location>
</feature>
<evidence type="ECO:0000256" key="9">
    <source>
        <dbReference type="ARBA" id="ARBA00022792"/>
    </source>
</evidence>
<dbReference type="InterPro" id="IPR050175">
    <property type="entry name" value="Complex_I_Subunit_2"/>
</dbReference>
<comment type="subcellular location">
    <subcellularLocation>
        <location evidence="2 18">Mitochondrion inner membrane</location>
        <topology evidence="2 18">Multi-pass membrane protein</topology>
    </subcellularLocation>
</comment>
<feature type="transmembrane region" description="Helical" evidence="18">
    <location>
        <begin position="235"/>
        <end position="254"/>
    </location>
</feature>
<keyword evidence="11 18" id="KW-0249">Electron transport</keyword>
<feature type="domain" description="NADH:quinone oxidoreductase/Mrp antiporter transmembrane" evidence="19">
    <location>
        <begin position="89"/>
        <end position="279"/>
    </location>
</feature>
<evidence type="ECO:0000256" key="8">
    <source>
        <dbReference type="ARBA" id="ARBA00022692"/>
    </source>
</evidence>
<evidence type="ECO:0000256" key="13">
    <source>
        <dbReference type="ARBA" id="ARBA00023027"/>
    </source>
</evidence>
<feature type="transmembrane region" description="Helical" evidence="18">
    <location>
        <begin position="12"/>
        <end position="37"/>
    </location>
</feature>
<evidence type="ECO:0000256" key="15">
    <source>
        <dbReference type="ARBA" id="ARBA00023128"/>
    </source>
</evidence>
<comment type="similarity">
    <text evidence="3 18">Belongs to the complex I subunit 2 family.</text>
</comment>
<evidence type="ECO:0000256" key="14">
    <source>
        <dbReference type="ARBA" id="ARBA00023075"/>
    </source>
</evidence>
<feature type="transmembrane region" description="Helical" evidence="18">
    <location>
        <begin position="309"/>
        <end position="333"/>
    </location>
</feature>
<protein>
    <recommendedName>
        <fullName evidence="5 18">NADH-ubiquinone oxidoreductase chain 2</fullName>
        <ecNumber evidence="4 18">7.1.1.2</ecNumber>
    </recommendedName>
</protein>
<feature type="transmembrane region" description="Helical" evidence="18">
    <location>
        <begin position="269"/>
        <end position="288"/>
    </location>
</feature>
<keyword evidence="8 18" id="KW-0812">Transmembrane</keyword>
<organism evidence="20">
    <name type="scientific">Halocaridina rubra</name>
    <name type="common">Hawaiian red shrimp</name>
    <dbReference type="NCBI Taxonomy" id="373956"/>
    <lineage>
        <taxon>Eukaryota</taxon>
        <taxon>Metazoa</taxon>
        <taxon>Ecdysozoa</taxon>
        <taxon>Arthropoda</taxon>
        <taxon>Crustacea</taxon>
        <taxon>Multicrustacea</taxon>
        <taxon>Malacostraca</taxon>
        <taxon>Eumalacostraca</taxon>
        <taxon>Eucarida</taxon>
        <taxon>Decapoda</taxon>
        <taxon>Pleocyemata</taxon>
        <taxon>Caridea</taxon>
        <taxon>Atyoidea</taxon>
        <taxon>Atyidae</taxon>
        <taxon>Halocaridina</taxon>
    </lineage>
</organism>
<keyword evidence="16 18" id="KW-0472">Membrane</keyword>
<geneLocation type="mitochondrion" evidence="20"/>
<evidence type="ECO:0000256" key="2">
    <source>
        <dbReference type="ARBA" id="ARBA00004448"/>
    </source>
</evidence>
<evidence type="ECO:0000256" key="18">
    <source>
        <dbReference type="RuleBase" id="RU003403"/>
    </source>
</evidence>
<dbReference type="PRINTS" id="PR01436">
    <property type="entry name" value="NADHDHGNASE2"/>
</dbReference>
<dbReference type="GO" id="GO:0006120">
    <property type="term" value="P:mitochondrial electron transport, NADH to ubiquinone"/>
    <property type="evidence" value="ECO:0007669"/>
    <property type="project" value="InterPro"/>
</dbReference>
<keyword evidence="13 18" id="KW-0520">NAD</keyword>
<sequence length="335" mass="37231">MLVLKPHHGLFLITLLAGLLIAISSSSWFILWMGLELNLMSFIPLLSSSENRYSAESALKYFLIQALGSSSLLMASTLSLFLSKAWTSIVLLSLLLKTGAAPFHFWLPPVMQGIDWFQCFILMTIQKMAPISMMSLILTTNLSSLTLTSSSILSATVGALGGLNQTLTRKILAYSSINHMGWMLAAISANEQMWTIYFMAYSLITLSVVSIFSSKQIFHINQVLTTNIYPQTTKMMLFLNLLSLGGMPPLLGFFPKMMMIQEFMSSQLSLLWLSILLASALLTLFFYLRVANSSLMLSSLKTKYSLQTNLSNFILSSSLLNMSPALYPLLLLISY</sequence>
<evidence type="ECO:0000259" key="19">
    <source>
        <dbReference type="Pfam" id="PF00361"/>
    </source>
</evidence>
<dbReference type="InterPro" id="IPR001750">
    <property type="entry name" value="ND/Mrp_TM"/>
</dbReference>
<evidence type="ECO:0000256" key="3">
    <source>
        <dbReference type="ARBA" id="ARBA00007012"/>
    </source>
</evidence>
<reference evidence="20" key="1">
    <citation type="submission" date="2013-07" db="EMBL/GenBank/DDBJ databases">
        <title>Inferring the evolutionary history of Halocaridina rubra (Decapod:Atyidae) in the Hawaiian Islands via phylogenomics.</title>
        <authorList>
            <person name="Justice J.L."/>
            <person name="Weese D.A."/>
            <person name="Santos S.R."/>
        </authorList>
    </citation>
    <scope>NUCLEOTIDE SEQUENCE</scope>
    <source>
        <strain evidence="20">West Oahu</strain>
    </source>
</reference>
<feature type="transmembrane region" description="Helical" evidence="18">
    <location>
        <begin position="195"/>
        <end position="214"/>
    </location>
</feature>
<keyword evidence="15 18" id="KW-0496">Mitochondrion</keyword>
<comment type="function">
    <text evidence="18">Core subunit of the mitochondrial membrane respiratory chain NADH dehydrogenase (Complex I) which catalyzes electron transfer from NADH through the respiratory chain, using ubiquinone as an electron acceptor. Essential for the catalytic activity and assembly of complex I.</text>
</comment>
<evidence type="ECO:0000256" key="1">
    <source>
        <dbReference type="ARBA" id="ARBA00003257"/>
    </source>
</evidence>
<dbReference type="EMBL" id="KF437507">
    <property type="protein sequence ID" value="AGY61320.1"/>
    <property type="molecule type" value="Genomic_DNA"/>
</dbReference>
<dbReference type="Pfam" id="PF00361">
    <property type="entry name" value="Proton_antipo_M"/>
    <property type="match status" value="1"/>
</dbReference>
<comment type="catalytic activity">
    <reaction evidence="17 18">
        <text>a ubiquinone + NADH + 5 H(+)(in) = a ubiquinol + NAD(+) + 4 H(+)(out)</text>
        <dbReference type="Rhea" id="RHEA:29091"/>
        <dbReference type="Rhea" id="RHEA-COMP:9565"/>
        <dbReference type="Rhea" id="RHEA-COMP:9566"/>
        <dbReference type="ChEBI" id="CHEBI:15378"/>
        <dbReference type="ChEBI" id="CHEBI:16389"/>
        <dbReference type="ChEBI" id="CHEBI:17976"/>
        <dbReference type="ChEBI" id="CHEBI:57540"/>
        <dbReference type="ChEBI" id="CHEBI:57945"/>
        <dbReference type="EC" id="7.1.1.2"/>
    </reaction>
</comment>
<feature type="transmembrane region" description="Helical" evidence="18">
    <location>
        <begin position="144"/>
        <end position="164"/>
    </location>
</feature>
<evidence type="ECO:0000256" key="6">
    <source>
        <dbReference type="ARBA" id="ARBA00022448"/>
    </source>
</evidence>
<proteinExistence type="inferred from homology"/>
<keyword evidence="14 18" id="KW-0830">Ubiquinone</keyword>